<dbReference type="GO" id="GO:0003676">
    <property type="term" value="F:nucleic acid binding"/>
    <property type="evidence" value="ECO:0007669"/>
    <property type="project" value="InterPro"/>
</dbReference>
<reference evidence="1" key="1">
    <citation type="submission" date="2017-01" db="EMBL/GenBank/DDBJ databases">
        <title>Integrating RNA transcriptome wide and microRNA analyses for the identification of molecular regulators associated with high salt tolerance in Sesuvium portulacastrum (L.).</title>
        <authorList>
            <person name="Nikalje G.C."/>
            <person name="Srivastava A.K."/>
            <person name="Sablok G."/>
            <person name="Nikam T.D."/>
            <person name="Suprasanna P."/>
        </authorList>
    </citation>
    <scope>NUCLEOTIDE SEQUENCE</scope>
</reference>
<dbReference type="EMBL" id="KY434024">
    <property type="protein sequence ID" value="AUS89424.1"/>
    <property type="molecule type" value="mRNA"/>
</dbReference>
<evidence type="ECO:0000313" key="1">
    <source>
        <dbReference type="EMBL" id="AUS89424.1"/>
    </source>
</evidence>
<accession>A0A2I7ZAT8</accession>
<dbReference type="AlphaFoldDB" id="A0A2I7ZAT8"/>
<dbReference type="SUPFAM" id="SSF53098">
    <property type="entry name" value="Ribonuclease H-like"/>
    <property type="match status" value="1"/>
</dbReference>
<sequence>MSFELDKFNREPFNPNEISRQLLITKNSLNFCVSHRERTPVFKFIVKGSIRPYSRVTIYQGVLKSPENSIVAEFASLLDDSDINVAELTAIRHALLMFERSDLCRKADLIVETDSSNAISWIKSDFGNPWEVQPLVNEIKLALGRIRNADVHCNYGGHGAKIINHLVDKLLEHRFERNRILEHWYWIGQFY</sequence>
<dbReference type="InterPro" id="IPR044730">
    <property type="entry name" value="RNase_H-like_dom_plant"/>
</dbReference>
<organism evidence="1">
    <name type="scientific">Sesuvium portulacastrum</name>
    <name type="common">Shoreline sea purslane</name>
    <name type="synonym">Portulaca portulacastrum</name>
    <dbReference type="NCBI Taxonomy" id="221166"/>
    <lineage>
        <taxon>Eukaryota</taxon>
        <taxon>Viridiplantae</taxon>
        <taxon>Streptophyta</taxon>
        <taxon>Embryophyta</taxon>
        <taxon>Tracheophyta</taxon>
        <taxon>Spermatophyta</taxon>
        <taxon>Magnoliopsida</taxon>
        <taxon>eudicotyledons</taxon>
        <taxon>Gunneridae</taxon>
        <taxon>Pentapetalae</taxon>
        <taxon>Caryophyllales</taxon>
        <taxon>Aizoaceae</taxon>
        <taxon>Sesuvium</taxon>
    </lineage>
</organism>
<dbReference type="Gene3D" id="3.30.420.10">
    <property type="entry name" value="Ribonuclease H-like superfamily/Ribonuclease H"/>
    <property type="match status" value="1"/>
</dbReference>
<name>A0A2I7ZAT8_SESPO</name>
<dbReference type="InterPro" id="IPR012337">
    <property type="entry name" value="RNaseH-like_sf"/>
</dbReference>
<proteinExistence type="evidence at transcript level"/>
<protein>
    <submittedName>
        <fullName evidence="1">Metal ion-binding protein</fullName>
    </submittedName>
</protein>
<dbReference type="CDD" id="cd06222">
    <property type="entry name" value="RNase_H_like"/>
    <property type="match status" value="1"/>
</dbReference>
<dbReference type="InterPro" id="IPR036397">
    <property type="entry name" value="RNaseH_sf"/>
</dbReference>